<reference evidence="2" key="1">
    <citation type="journal article" date="2019" name="Int. J. Syst. Evol. Microbiol.">
        <title>The Global Catalogue of Microorganisms (GCM) 10K type strain sequencing project: providing services to taxonomists for standard genome sequencing and annotation.</title>
        <authorList>
            <consortium name="The Broad Institute Genomics Platform"/>
            <consortium name="The Broad Institute Genome Sequencing Center for Infectious Disease"/>
            <person name="Wu L."/>
            <person name="Ma J."/>
        </authorList>
    </citation>
    <scope>NUCLEOTIDE SEQUENCE [LARGE SCALE GENOMIC DNA]</scope>
    <source>
        <strain evidence="2">DFY28</strain>
    </source>
</reference>
<keyword evidence="1" id="KW-0223">Dioxygenase</keyword>
<protein>
    <submittedName>
        <fullName evidence="1">Phytanoyl-CoA dioxygenase family protein</fullName>
    </submittedName>
</protein>
<evidence type="ECO:0000313" key="1">
    <source>
        <dbReference type="EMBL" id="MFD1784611.1"/>
    </source>
</evidence>
<sequence length="265" mass="30046">MKLTTAEAKARADEVRETSCTIIRGLFPVSVIDAWNEAFQPLLLDAIEREGDDPNRGANRHYVTLPFTDLWADPQIVDNDVVMSVVEELVGADGVMCQLATDTPLLGSDYQDLHRDTQLLFPESGAETPPYQLAVNFPLVDVTEENGPMEFAAGTHMTPKAEGMRRIEAGEAPLQKVFMRRGDVLIRDVRHIHRGTPNRTATPRPMVVIGYSRRWLFRPEVQIRVPADTLARMPERAKRWLRFNPVFENLAEAVKREESYRAFAY</sequence>
<dbReference type="InterPro" id="IPR008775">
    <property type="entry name" value="Phytyl_CoA_dOase-like"/>
</dbReference>
<comment type="caution">
    <text evidence="1">The sequence shown here is derived from an EMBL/GenBank/DDBJ whole genome shotgun (WGS) entry which is preliminary data.</text>
</comment>
<dbReference type="InterPro" id="IPR051961">
    <property type="entry name" value="Fungal_Metabolite_Diox"/>
</dbReference>
<dbReference type="PANTHER" id="PTHR37563:SF2">
    <property type="entry name" value="PHYTANOYL-COA DIOXYGENASE FAMILY PROTEIN (AFU_ORTHOLOGUE AFUA_2G03330)"/>
    <property type="match status" value="1"/>
</dbReference>
<dbReference type="SUPFAM" id="SSF51197">
    <property type="entry name" value="Clavaminate synthase-like"/>
    <property type="match status" value="1"/>
</dbReference>
<proteinExistence type="predicted"/>
<dbReference type="EMBL" id="JBHUEY010000006">
    <property type="protein sequence ID" value="MFD1784611.1"/>
    <property type="molecule type" value="Genomic_DNA"/>
</dbReference>
<organism evidence="1 2">
    <name type="scientific">Phenylobacterium terrae</name>
    <dbReference type="NCBI Taxonomy" id="2665495"/>
    <lineage>
        <taxon>Bacteria</taxon>
        <taxon>Pseudomonadati</taxon>
        <taxon>Pseudomonadota</taxon>
        <taxon>Alphaproteobacteria</taxon>
        <taxon>Caulobacterales</taxon>
        <taxon>Caulobacteraceae</taxon>
        <taxon>Phenylobacterium</taxon>
    </lineage>
</organism>
<keyword evidence="1" id="KW-0560">Oxidoreductase</keyword>
<evidence type="ECO:0000313" key="2">
    <source>
        <dbReference type="Proteomes" id="UP001597237"/>
    </source>
</evidence>
<name>A0ABW4N3J3_9CAUL</name>
<dbReference type="Pfam" id="PF05721">
    <property type="entry name" value="PhyH"/>
    <property type="match status" value="1"/>
</dbReference>
<accession>A0ABW4N3J3</accession>
<dbReference type="PANTHER" id="PTHR37563">
    <property type="entry name" value="PHYTANOYL-COA DIOXYGENASE FAMILY PROTEIN (AFU_ORTHOLOGUE AFUA_2G03330)"/>
    <property type="match status" value="1"/>
</dbReference>
<keyword evidence="2" id="KW-1185">Reference proteome</keyword>
<dbReference type="GO" id="GO:0051213">
    <property type="term" value="F:dioxygenase activity"/>
    <property type="evidence" value="ECO:0007669"/>
    <property type="project" value="UniProtKB-KW"/>
</dbReference>
<dbReference type="Gene3D" id="2.60.120.620">
    <property type="entry name" value="q2cbj1_9rhob like domain"/>
    <property type="match status" value="1"/>
</dbReference>
<dbReference type="Proteomes" id="UP001597237">
    <property type="component" value="Unassembled WGS sequence"/>
</dbReference>
<gene>
    <name evidence="1" type="ORF">ACFSC0_14495</name>
</gene>
<dbReference type="RefSeq" id="WP_377280754.1">
    <property type="nucleotide sequence ID" value="NZ_JBHRSI010000002.1"/>
</dbReference>